<evidence type="ECO:0000256" key="4">
    <source>
        <dbReference type="ARBA" id="ARBA00022840"/>
    </source>
</evidence>
<keyword evidence="2 6" id="KW-0819">tRNA processing</keyword>
<evidence type="ECO:0000256" key="3">
    <source>
        <dbReference type="ARBA" id="ARBA00022741"/>
    </source>
</evidence>
<dbReference type="NCBIfam" id="TIGR02432">
    <property type="entry name" value="lysidine_TilS_N"/>
    <property type="match status" value="1"/>
</dbReference>
<dbReference type="GO" id="GO:0005524">
    <property type="term" value="F:ATP binding"/>
    <property type="evidence" value="ECO:0007669"/>
    <property type="project" value="UniProtKB-UniRule"/>
</dbReference>
<keyword evidence="1 6" id="KW-0436">Ligase</keyword>
<name>A0A931F983_9ENTE</name>
<accession>A0A931F983</accession>
<comment type="domain">
    <text evidence="6">The N-terminal region contains the highly conserved SGGXDS motif, predicted to be a P-loop motif involved in ATP binding.</text>
</comment>
<reference evidence="8" key="1">
    <citation type="submission" date="2020-09" db="EMBL/GenBank/DDBJ databases">
        <title>Genomic insights into the novelty and pathogenicity of a unique biofilm-forming Enterococcus sp. bacteria (Enterococcus lacertideformus) identified in reptiles.</title>
        <authorList>
            <person name="Agius J.E."/>
            <person name="Phalen D.N."/>
            <person name="Rose K."/>
            <person name="Eden J.-S."/>
        </authorList>
    </citation>
    <scope>NUCLEOTIDE SEQUENCE</scope>
    <source>
        <strain evidence="8">PHRS 0518</strain>
    </source>
</reference>
<evidence type="ECO:0000256" key="1">
    <source>
        <dbReference type="ARBA" id="ARBA00022598"/>
    </source>
</evidence>
<dbReference type="GO" id="GO:0005737">
    <property type="term" value="C:cytoplasm"/>
    <property type="evidence" value="ECO:0007669"/>
    <property type="project" value="UniProtKB-SubCell"/>
</dbReference>
<dbReference type="InterPro" id="IPR012795">
    <property type="entry name" value="tRNA_Ile_lys_synt_N"/>
</dbReference>
<dbReference type="HAMAP" id="MF_01161">
    <property type="entry name" value="tRNA_Ile_lys_synt"/>
    <property type="match status" value="1"/>
</dbReference>
<dbReference type="Pfam" id="PF01171">
    <property type="entry name" value="ATP_bind_3"/>
    <property type="match status" value="1"/>
</dbReference>
<evidence type="ECO:0000259" key="7">
    <source>
        <dbReference type="Pfam" id="PF01171"/>
    </source>
</evidence>
<dbReference type="GO" id="GO:0032267">
    <property type="term" value="F:tRNA(Ile)-lysidine synthase activity"/>
    <property type="evidence" value="ECO:0007669"/>
    <property type="project" value="UniProtKB-EC"/>
</dbReference>
<comment type="caution">
    <text evidence="8">The sequence shown here is derived from an EMBL/GenBank/DDBJ whole genome shotgun (WGS) entry which is preliminary data.</text>
</comment>
<evidence type="ECO:0000256" key="2">
    <source>
        <dbReference type="ARBA" id="ARBA00022694"/>
    </source>
</evidence>
<dbReference type="Proteomes" id="UP000637757">
    <property type="component" value="Unassembled WGS sequence"/>
</dbReference>
<dbReference type="GO" id="GO:0006400">
    <property type="term" value="P:tRNA modification"/>
    <property type="evidence" value="ECO:0007669"/>
    <property type="project" value="UniProtKB-UniRule"/>
</dbReference>
<feature type="domain" description="tRNA(Ile)-lysidine/2-thiocytidine synthase N-terminal" evidence="7">
    <location>
        <begin position="31"/>
        <end position="208"/>
    </location>
</feature>
<dbReference type="EC" id="6.3.4.19" evidence="6"/>
<dbReference type="Gene3D" id="3.40.50.620">
    <property type="entry name" value="HUPs"/>
    <property type="match status" value="1"/>
</dbReference>
<evidence type="ECO:0000313" key="9">
    <source>
        <dbReference type="Proteomes" id="UP000637757"/>
    </source>
</evidence>
<dbReference type="InterPro" id="IPR012094">
    <property type="entry name" value="tRNA_Ile_lys_synt"/>
</dbReference>
<protein>
    <recommendedName>
        <fullName evidence="6">tRNA(Ile)-lysidine synthase</fullName>
        <ecNumber evidence="6">6.3.4.19</ecNumber>
    </recommendedName>
    <alternativeName>
        <fullName evidence="6">tRNA(Ile)-2-lysyl-cytidine synthase</fullName>
    </alternativeName>
    <alternativeName>
        <fullName evidence="6">tRNA(Ile)-lysidine synthetase</fullName>
    </alternativeName>
</protein>
<dbReference type="AlphaFoldDB" id="A0A931F983"/>
<comment type="similarity">
    <text evidence="6">Belongs to the tRNA(Ile)-lysidine synthase family.</text>
</comment>
<comment type="function">
    <text evidence="6">Ligates lysine onto the cytidine present at position 34 of the AUA codon-specific tRNA(Ile) that contains the anticodon CAU, in an ATP-dependent manner. Cytidine is converted to lysidine, thus changing the amino acid specificity of the tRNA from methionine to isoleucine.</text>
</comment>
<organism evidence="8 9">
    <name type="scientific">Enterococcus lacertideformus</name>
    <dbReference type="NCBI Taxonomy" id="2771493"/>
    <lineage>
        <taxon>Bacteria</taxon>
        <taxon>Bacillati</taxon>
        <taxon>Bacillota</taxon>
        <taxon>Bacilli</taxon>
        <taxon>Lactobacillales</taxon>
        <taxon>Enterococcaceae</taxon>
        <taxon>Enterococcus</taxon>
    </lineage>
</organism>
<proteinExistence type="inferred from homology"/>
<keyword evidence="4 6" id="KW-0067">ATP-binding</keyword>
<keyword evidence="9" id="KW-1185">Reference proteome</keyword>
<dbReference type="EMBL" id="JADAKE010000023">
    <property type="protein sequence ID" value="MBF8808649.1"/>
    <property type="molecule type" value="Genomic_DNA"/>
</dbReference>
<dbReference type="PANTHER" id="PTHR43033">
    <property type="entry name" value="TRNA(ILE)-LYSIDINE SYNTHASE-RELATED"/>
    <property type="match status" value="1"/>
</dbReference>
<sequence length="479" mass="56967">MKKEAKLAMKIRQQFFINGETHGYLRKDIRVLLAVSGGVDSMVLLDLMREAQKKWGFFLAIIHINHQLRKESIHEVAYLKEYCQDNDIPLQIKTWKTPAKKAIETAARNFRYQMFDEHLRNGNYDCLMTAHHGDDQMETILMKLLRGGQLGTYAGIKETQPFSKGKLIRPLLVFSKDQLYQYALEQNLIYFEDQTNQMLDIQRNRLRHLVLPQLKQENPQALSHFQRFSQQIQWADQLIRRYMDKILIENIREQTNSFSFSWELIEKMPQEERYYFWHALFDHTFVKTKLVIKEQQIQLILEQIQQSKGQWQITLGQGWLLQRIYDTMYLVKEEAKGTLETAEASYALKPNKRIFLSEDEWVGLFTPEESEKAKFLDDWSEFSHDLWLEPQQELVVGKRQAGDRIRLSEKLNKKIARYFIDNKIADSQRKESWVVKDQNKNVYSLLPFVYSHLSISGETDKIHYILLYKYHKEAIGRRT</sequence>
<evidence type="ECO:0000256" key="5">
    <source>
        <dbReference type="ARBA" id="ARBA00048539"/>
    </source>
</evidence>
<dbReference type="PANTHER" id="PTHR43033:SF1">
    <property type="entry name" value="TRNA(ILE)-LYSIDINE SYNTHASE-RELATED"/>
    <property type="match status" value="1"/>
</dbReference>
<keyword evidence="3 6" id="KW-0547">Nucleotide-binding</keyword>
<dbReference type="InterPro" id="IPR014729">
    <property type="entry name" value="Rossmann-like_a/b/a_fold"/>
</dbReference>
<evidence type="ECO:0000313" key="8">
    <source>
        <dbReference type="EMBL" id="MBF8808649.1"/>
    </source>
</evidence>
<dbReference type="SUPFAM" id="SSF52402">
    <property type="entry name" value="Adenine nucleotide alpha hydrolases-like"/>
    <property type="match status" value="1"/>
</dbReference>
<gene>
    <name evidence="6 8" type="primary">tilS</name>
    <name evidence="8" type="ORF">IC227_10865</name>
</gene>
<feature type="binding site" evidence="6">
    <location>
        <begin position="36"/>
        <end position="41"/>
    </location>
    <ligand>
        <name>ATP</name>
        <dbReference type="ChEBI" id="CHEBI:30616"/>
    </ligand>
</feature>
<comment type="subcellular location">
    <subcellularLocation>
        <location evidence="6">Cytoplasm</location>
    </subcellularLocation>
</comment>
<dbReference type="InterPro" id="IPR011063">
    <property type="entry name" value="TilS/TtcA_N"/>
</dbReference>
<comment type="catalytic activity">
    <reaction evidence="5 6">
        <text>cytidine(34) in tRNA(Ile2) + L-lysine + ATP = lysidine(34) in tRNA(Ile2) + AMP + diphosphate + H(+)</text>
        <dbReference type="Rhea" id="RHEA:43744"/>
        <dbReference type="Rhea" id="RHEA-COMP:10625"/>
        <dbReference type="Rhea" id="RHEA-COMP:10670"/>
        <dbReference type="ChEBI" id="CHEBI:15378"/>
        <dbReference type="ChEBI" id="CHEBI:30616"/>
        <dbReference type="ChEBI" id="CHEBI:32551"/>
        <dbReference type="ChEBI" id="CHEBI:33019"/>
        <dbReference type="ChEBI" id="CHEBI:82748"/>
        <dbReference type="ChEBI" id="CHEBI:83665"/>
        <dbReference type="ChEBI" id="CHEBI:456215"/>
        <dbReference type="EC" id="6.3.4.19"/>
    </reaction>
</comment>
<keyword evidence="6" id="KW-0963">Cytoplasm</keyword>
<dbReference type="CDD" id="cd01992">
    <property type="entry name" value="TilS_N"/>
    <property type="match status" value="1"/>
</dbReference>
<evidence type="ECO:0000256" key="6">
    <source>
        <dbReference type="HAMAP-Rule" id="MF_01161"/>
    </source>
</evidence>